<accession>A0A5A8DCT2</accession>
<evidence type="ECO:0000256" key="5">
    <source>
        <dbReference type="ARBA" id="ARBA00023180"/>
    </source>
</evidence>
<evidence type="ECO:0000259" key="8">
    <source>
        <dbReference type="Pfam" id="PF00149"/>
    </source>
</evidence>
<dbReference type="GO" id="GO:0003993">
    <property type="term" value="F:acid phosphatase activity"/>
    <property type="evidence" value="ECO:0007669"/>
    <property type="project" value="UniProtKB-EC"/>
</dbReference>
<comment type="caution">
    <text evidence="13">The sequence shown here is derived from an EMBL/GenBank/DDBJ whole genome shotgun (WGS) entry which is preliminary data.</text>
</comment>
<evidence type="ECO:0000313" key="18">
    <source>
        <dbReference type="Proteomes" id="UP000324907"/>
    </source>
</evidence>
<dbReference type="PANTHER" id="PTHR45778">
    <property type="entry name" value="PURPLE ACID PHOSPHATASE-RELATED"/>
    <property type="match status" value="1"/>
</dbReference>
<gene>
    <name evidence="15" type="ORF">FNF27_01733</name>
    <name evidence="13" type="ORF">FNF28_04766</name>
    <name evidence="12" type="ORF">FNF29_07348</name>
    <name evidence="14" type="ORF">FNF31_00676</name>
</gene>
<dbReference type="InterPro" id="IPR029052">
    <property type="entry name" value="Metallo-depent_PP-like"/>
</dbReference>
<dbReference type="PANTHER" id="PTHR45778:SF3">
    <property type="entry name" value="PURPLE ACID PHOSPHATASE"/>
    <property type="match status" value="1"/>
</dbReference>
<dbReference type="Proteomes" id="UP000324907">
    <property type="component" value="Unassembled WGS sequence"/>
</dbReference>
<evidence type="ECO:0000313" key="14">
    <source>
        <dbReference type="EMBL" id="KAA0167741.1"/>
    </source>
</evidence>
<dbReference type="Gene3D" id="3.60.21.10">
    <property type="match status" value="1"/>
</dbReference>
<keyword evidence="3" id="KW-0964">Secreted</keyword>
<dbReference type="Proteomes" id="UP000322899">
    <property type="component" value="Unassembled WGS sequence"/>
</dbReference>
<dbReference type="InterPro" id="IPR040974">
    <property type="entry name" value="Fn3_PAP"/>
</dbReference>
<reference evidence="16 17" key="1">
    <citation type="submission" date="2019-07" db="EMBL/GenBank/DDBJ databases">
        <title>Genomes of Cafeteria roenbergensis.</title>
        <authorList>
            <person name="Fischer M.G."/>
            <person name="Hackl T."/>
            <person name="Roman M."/>
        </authorList>
    </citation>
    <scope>NUCLEOTIDE SEQUENCE [LARGE SCALE GENOMIC DNA]</scope>
    <source>
        <strain evidence="12 17">BVI</strain>
        <strain evidence="14 19">Cflag</strain>
        <strain evidence="15 16">E4-10P</strain>
        <strain evidence="13 18">RCC970-E3</strain>
    </source>
</reference>
<dbReference type="Pfam" id="PF17808">
    <property type="entry name" value="fn3_PAP"/>
    <property type="match status" value="1"/>
</dbReference>
<feature type="chain" id="PRO_5033472957" description="Purple acid phosphatase" evidence="7">
    <location>
        <begin position="16"/>
        <end position="563"/>
    </location>
</feature>
<dbReference type="EMBL" id="VLTL01000082">
    <property type="protein sequence ID" value="KAA0162347.1"/>
    <property type="molecule type" value="Genomic_DNA"/>
</dbReference>
<name>A0A5A8DCT2_CAFRO</name>
<feature type="domain" description="Purple acid phosphatase N-terminal" evidence="10">
    <location>
        <begin position="151"/>
        <end position="248"/>
    </location>
</feature>
<dbReference type="GO" id="GO:0005576">
    <property type="term" value="C:extracellular region"/>
    <property type="evidence" value="ECO:0007669"/>
    <property type="project" value="UniProtKB-SubCell"/>
</dbReference>
<evidence type="ECO:0000259" key="9">
    <source>
        <dbReference type="Pfam" id="PF14008"/>
    </source>
</evidence>
<comment type="similarity">
    <text evidence="6">Belongs to the metallophosphoesterase superfamily. Purple acid phosphatase family.</text>
</comment>
<dbReference type="AlphaFoldDB" id="A0A5A8DCT2"/>
<protein>
    <recommendedName>
        <fullName evidence="6">Purple acid phosphatase</fullName>
        <ecNumber evidence="6">3.1.3.2</ecNumber>
    </recommendedName>
</protein>
<evidence type="ECO:0000313" key="12">
    <source>
        <dbReference type="EMBL" id="KAA0147502.1"/>
    </source>
</evidence>
<keyword evidence="5" id="KW-0325">Glycoprotein</keyword>
<dbReference type="Pfam" id="PF14008">
    <property type="entry name" value="Metallophos_C"/>
    <property type="match status" value="1"/>
</dbReference>
<dbReference type="CDD" id="cd00839">
    <property type="entry name" value="MPP_PAPs"/>
    <property type="match status" value="1"/>
</dbReference>
<evidence type="ECO:0000256" key="1">
    <source>
        <dbReference type="ARBA" id="ARBA00004613"/>
    </source>
</evidence>
<evidence type="ECO:0000313" key="17">
    <source>
        <dbReference type="Proteomes" id="UP000323011"/>
    </source>
</evidence>
<dbReference type="EMBL" id="VLTM01000004">
    <property type="protein sequence ID" value="KAA0167741.1"/>
    <property type="molecule type" value="Genomic_DNA"/>
</dbReference>
<evidence type="ECO:0000259" key="11">
    <source>
        <dbReference type="Pfam" id="PF17808"/>
    </source>
</evidence>
<evidence type="ECO:0000313" key="19">
    <source>
        <dbReference type="Proteomes" id="UP000325113"/>
    </source>
</evidence>
<evidence type="ECO:0000313" key="15">
    <source>
        <dbReference type="EMBL" id="KAA0176911.1"/>
    </source>
</evidence>
<dbReference type="Pfam" id="PF00149">
    <property type="entry name" value="Metallophos"/>
    <property type="match status" value="1"/>
</dbReference>
<keyword evidence="6" id="KW-0378">Hydrolase</keyword>
<comment type="subcellular location">
    <subcellularLocation>
        <location evidence="1">Secreted</location>
    </subcellularLocation>
</comment>
<dbReference type="Pfam" id="PF16656">
    <property type="entry name" value="Pur_ac_phosph_N"/>
    <property type="match status" value="1"/>
</dbReference>
<evidence type="ECO:0000256" key="2">
    <source>
        <dbReference type="ARBA" id="ARBA00011738"/>
    </source>
</evidence>
<dbReference type="Gene3D" id="2.60.40.380">
    <property type="entry name" value="Purple acid phosphatase-like, N-terminal"/>
    <property type="match status" value="1"/>
</dbReference>
<dbReference type="Proteomes" id="UP000325113">
    <property type="component" value="Unassembled WGS sequence"/>
</dbReference>
<dbReference type="InterPro" id="IPR041792">
    <property type="entry name" value="MPP_PAP"/>
</dbReference>
<dbReference type="InterPro" id="IPR008963">
    <property type="entry name" value="Purple_acid_Pase-like_N"/>
</dbReference>
<sequence length="563" mass="62252">MRTLLLACAAAAAAAQSVTVTPESFKGSKTVSTVTWTFPEGKDGCFVATFSVPDKGTPADINATAIPPQPYPATSPWLATAPLHYLECNMNKSFSPSEPTASWNLDLINARFDLAVGLFAGGLDTPELLAWSNMVTVEDKASYMHGKLARWQQDDQMMVHFQSKSLSGKAAVRYGFNASSLTKVVPATSRSYSRDDLCHPSPGATWGWHDPGYFHRALLSGLPTDGKTKVFYQYGDDVFGWSPVLSFTATLGADPSATVNVILVADKGVSFNDSSSFHWAEPQAWMTARGMEEHAKAGYNMILHAGDIAYATGIEVKWEAFETEMDKVYQTGAPYMVGLGNHEQDWSTEEAGTYYDSKDSGGECGVPTVHRFPVPSKTSEHDVWYSFNYGPVHYLMWDTELDCGPSSAQYKFIKQDLEAVDRKATPWVIVFGHRPIYTGNDRDEHLGQIEPLLDEHHVTLSLYGHVHNSQVWCPFERYSNGTKCASKTLNGPYTGVIHSVIGNAGQTLSKFPNLDDRTIFHAYEHGYSTMTANSTHLTFRYYADVTDTLHFDFTVTQDYPPSF</sequence>
<feature type="signal peptide" evidence="7">
    <location>
        <begin position="1"/>
        <end position="15"/>
    </location>
</feature>
<evidence type="ECO:0000256" key="3">
    <source>
        <dbReference type="ARBA" id="ARBA00022525"/>
    </source>
</evidence>
<dbReference type="InterPro" id="IPR025733">
    <property type="entry name" value="PAPs_C"/>
</dbReference>
<feature type="domain" description="Purple acid phosphatase Fn3-like" evidence="11">
    <location>
        <begin position="30"/>
        <end position="137"/>
    </location>
</feature>
<dbReference type="GO" id="GO:0046872">
    <property type="term" value="F:metal ion binding"/>
    <property type="evidence" value="ECO:0007669"/>
    <property type="project" value="InterPro"/>
</dbReference>
<dbReference type="EMBL" id="VLTO01000006">
    <property type="protein sequence ID" value="KAA0176911.1"/>
    <property type="molecule type" value="Genomic_DNA"/>
</dbReference>
<dbReference type="OMA" id="NWMEMDL"/>
<dbReference type="InterPro" id="IPR004843">
    <property type="entry name" value="Calcineurin-like_PHP"/>
</dbReference>
<keyword evidence="4 7" id="KW-0732">Signal</keyword>
<proteinExistence type="inferred from homology"/>
<dbReference type="Proteomes" id="UP000323011">
    <property type="component" value="Unassembled WGS sequence"/>
</dbReference>
<evidence type="ECO:0000313" key="13">
    <source>
        <dbReference type="EMBL" id="KAA0162347.1"/>
    </source>
</evidence>
<dbReference type="OrthoDB" id="45007at2759"/>
<evidence type="ECO:0000256" key="6">
    <source>
        <dbReference type="RuleBase" id="RU361203"/>
    </source>
</evidence>
<dbReference type="SUPFAM" id="SSF56300">
    <property type="entry name" value="Metallo-dependent phosphatases"/>
    <property type="match status" value="1"/>
</dbReference>
<evidence type="ECO:0000313" key="16">
    <source>
        <dbReference type="Proteomes" id="UP000322899"/>
    </source>
</evidence>
<comment type="catalytic activity">
    <reaction evidence="6">
        <text>a phosphate monoester + H2O = an alcohol + phosphate</text>
        <dbReference type="Rhea" id="RHEA:15017"/>
        <dbReference type="ChEBI" id="CHEBI:15377"/>
        <dbReference type="ChEBI" id="CHEBI:30879"/>
        <dbReference type="ChEBI" id="CHEBI:43474"/>
        <dbReference type="ChEBI" id="CHEBI:67140"/>
        <dbReference type="EC" id="3.1.3.2"/>
    </reaction>
</comment>
<feature type="domain" description="Purple acid phosphatase C-terminal" evidence="9">
    <location>
        <begin position="496"/>
        <end position="549"/>
    </location>
</feature>
<dbReference type="SUPFAM" id="SSF49363">
    <property type="entry name" value="Purple acid phosphatase, N-terminal domain"/>
    <property type="match status" value="1"/>
</dbReference>
<keyword evidence="17" id="KW-1185">Reference proteome</keyword>
<evidence type="ECO:0000256" key="4">
    <source>
        <dbReference type="ARBA" id="ARBA00022729"/>
    </source>
</evidence>
<dbReference type="EC" id="3.1.3.2" evidence="6"/>
<comment type="subunit">
    <text evidence="2">Homodimer.</text>
</comment>
<evidence type="ECO:0000256" key="7">
    <source>
        <dbReference type="SAM" id="SignalP"/>
    </source>
</evidence>
<evidence type="ECO:0000259" key="10">
    <source>
        <dbReference type="Pfam" id="PF16656"/>
    </source>
</evidence>
<feature type="domain" description="Calcineurin-like phosphoesterase" evidence="8">
    <location>
        <begin position="291"/>
        <end position="468"/>
    </location>
</feature>
<dbReference type="EMBL" id="VLTN01000066">
    <property type="protein sequence ID" value="KAA0147502.1"/>
    <property type="molecule type" value="Genomic_DNA"/>
</dbReference>
<dbReference type="InterPro" id="IPR015914">
    <property type="entry name" value="PAPs_N"/>
</dbReference>
<organism evidence="13 18">
    <name type="scientific">Cafeteria roenbergensis</name>
    <name type="common">Marine flagellate</name>
    <dbReference type="NCBI Taxonomy" id="33653"/>
    <lineage>
        <taxon>Eukaryota</taxon>
        <taxon>Sar</taxon>
        <taxon>Stramenopiles</taxon>
        <taxon>Bigyra</taxon>
        <taxon>Opalozoa</taxon>
        <taxon>Bicosoecida</taxon>
        <taxon>Cafeteriaceae</taxon>
        <taxon>Cafeteria</taxon>
    </lineage>
</organism>